<evidence type="ECO:0000313" key="3">
    <source>
        <dbReference type="Proteomes" id="UP000663840"/>
    </source>
</evidence>
<feature type="transmembrane region" description="Helical" evidence="1">
    <location>
        <begin position="66"/>
        <end position="92"/>
    </location>
</feature>
<dbReference type="InterPro" id="IPR029164">
    <property type="entry name" value="PIG-Y"/>
</dbReference>
<organism evidence="2 3">
    <name type="scientific">Rhizoctonia solani</name>
    <dbReference type="NCBI Taxonomy" id="456999"/>
    <lineage>
        <taxon>Eukaryota</taxon>
        <taxon>Fungi</taxon>
        <taxon>Dikarya</taxon>
        <taxon>Basidiomycota</taxon>
        <taxon>Agaricomycotina</taxon>
        <taxon>Agaricomycetes</taxon>
        <taxon>Cantharellales</taxon>
        <taxon>Ceratobasidiaceae</taxon>
        <taxon>Rhizoctonia</taxon>
    </lineage>
</organism>
<accession>A0A8H2WG50</accession>
<protein>
    <submittedName>
        <fullName evidence="2">Uncharacterized protein</fullName>
    </submittedName>
</protein>
<name>A0A8H2WG50_9AGAM</name>
<comment type="caution">
    <text evidence="2">The sequence shown here is derived from an EMBL/GenBank/DDBJ whole genome shotgun (WGS) entry which is preliminary data.</text>
</comment>
<evidence type="ECO:0000313" key="2">
    <source>
        <dbReference type="EMBL" id="CAE6382280.1"/>
    </source>
</evidence>
<reference evidence="2" key="1">
    <citation type="submission" date="2021-01" db="EMBL/GenBank/DDBJ databases">
        <authorList>
            <person name="Kaushik A."/>
        </authorList>
    </citation>
    <scope>NUCLEOTIDE SEQUENCE</scope>
    <source>
        <strain evidence="2">AG1-1A</strain>
    </source>
</reference>
<feature type="transmembrane region" description="Helical" evidence="1">
    <location>
        <begin position="20"/>
        <end position="45"/>
    </location>
</feature>
<sequence length="138" mass="15189">MDDDLFPFPASAPGVDVVVKLGVVLAVVAHVGLLTTELTTARVLLVDIMASKLNSRTDGDVLIQRGYGLVMLSLVVLLFGIYMSLLSPTLAYFEFLPSRLHSMVAADIHYKYLPFLIVPAGLLFVIANWVGWQYYQNS</sequence>
<evidence type="ECO:0000256" key="1">
    <source>
        <dbReference type="SAM" id="Phobius"/>
    </source>
</evidence>
<keyword evidence="1" id="KW-0812">Transmembrane</keyword>
<feature type="transmembrane region" description="Helical" evidence="1">
    <location>
        <begin position="112"/>
        <end position="132"/>
    </location>
</feature>
<keyword evidence="1" id="KW-0472">Membrane</keyword>
<dbReference type="Proteomes" id="UP000663840">
    <property type="component" value="Unassembled WGS sequence"/>
</dbReference>
<keyword evidence="1" id="KW-1133">Transmembrane helix</keyword>
<dbReference type="EMBL" id="CAJMWR010000505">
    <property type="protein sequence ID" value="CAE6382280.1"/>
    <property type="molecule type" value="Genomic_DNA"/>
</dbReference>
<proteinExistence type="predicted"/>
<gene>
    <name evidence="2" type="ORF">RDB_LOCUS25724</name>
</gene>
<dbReference type="Pfam" id="PF15159">
    <property type="entry name" value="PIG-Y"/>
    <property type="match status" value="1"/>
</dbReference>
<dbReference type="AlphaFoldDB" id="A0A8H2WG50"/>